<dbReference type="AlphaFoldDB" id="A0A1F6BJV4"/>
<dbReference type="HAMAP" id="MF_00105">
    <property type="entry name" value="GreA_GreB"/>
    <property type="match status" value="1"/>
</dbReference>
<dbReference type="Proteomes" id="UP000176273">
    <property type="component" value="Unassembled WGS sequence"/>
</dbReference>
<dbReference type="EMBL" id="MFKH01000016">
    <property type="protein sequence ID" value="OGG36817.1"/>
    <property type="molecule type" value="Genomic_DNA"/>
</dbReference>
<dbReference type="SUPFAM" id="SSF46557">
    <property type="entry name" value="GreA transcript cleavage protein, N-terminal domain"/>
    <property type="match status" value="1"/>
</dbReference>
<evidence type="ECO:0000259" key="11">
    <source>
        <dbReference type="Pfam" id="PF03449"/>
    </source>
</evidence>
<evidence type="ECO:0000256" key="9">
    <source>
        <dbReference type="RuleBase" id="RU000556"/>
    </source>
</evidence>
<dbReference type="GO" id="GO:0032784">
    <property type="term" value="P:regulation of DNA-templated transcription elongation"/>
    <property type="evidence" value="ECO:0007669"/>
    <property type="project" value="UniProtKB-UniRule"/>
</dbReference>
<gene>
    <name evidence="8" type="primary">greA</name>
    <name evidence="12" type="ORF">A2110_01190</name>
</gene>
<evidence type="ECO:0000256" key="1">
    <source>
        <dbReference type="ARBA" id="ARBA00008213"/>
    </source>
</evidence>
<dbReference type="InterPro" id="IPR023459">
    <property type="entry name" value="Tscrpt_elong_fac_GreA/B_fam"/>
</dbReference>
<comment type="similarity">
    <text evidence="1 8 9">Belongs to the GreA/GreB family.</text>
</comment>
<keyword evidence="4 8" id="KW-0238">DNA-binding</keyword>
<evidence type="ECO:0000256" key="4">
    <source>
        <dbReference type="ARBA" id="ARBA00023125"/>
    </source>
</evidence>
<dbReference type="InterPro" id="IPR022691">
    <property type="entry name" value="Tscrpt_elong_fac_GreA/B_N"/>
</dbReference>
<evidence type="ECO:0000256" key="6">
    <source>
        <dbReference type="ARBA" id="ARBA00024916"/>
    </source>
</evidence>
<name>A0A1F6BJV4_9BACT</name>
<dbReference type="InterPro" id="IPR018151">
    <property type="entry name" value="TF_GreA/GreB_CS"/>
</dbReference>
<evidence type="ECO:0000256" key="5">
    <source>
        <dbReference type="ARBA" id="ARBA00023163"/>
    </source>
</evidence>
<dbReference type="NCBIfam" id="NF001263">
    <property type="entry name" value="PRK00226.1-4"/>
    <property type="match status" value="1"/>
</dbReference>
<dbReference type="GO" id="GO:0003677">
    <property type="term" value="F:DNA binding"/>
    <property type="evidence" value="ECO:0007669"/>
    <property type="project" value="UniProtKB-UniRule"/>
</dbReference>
<dbReference type="GO" id="GO:0006354">
    <property type="term" value="P:DNA-templated transcription elongation"/>
    <property type="evidence" value="ECO:0007669"/>
    <property type="project" value="TreeGrafter"/>
</dbReference>
<evidence type="ECO:0000259" key="10">
    <source>
        <dbReference type="Pfam" id="PF01272"/>
    </source>
</evidence>
<keyword evidence="12" id="KW-0251">Elongation factor</keyword>
<evidence type="ECO:0000256" key="2">
    <source>
        <dbReference type="ARBA" id="ARBA00013729"/>
    </source>
</evidence>
<evidence type="ECO:0000256" key="3">
    <source>
        <dbReference type="ARBA" id="ARBA00023015"/>
    </source>
</evidence>
<feature type="coiled-coil region" evidence="8">
    <location>
        <begin position="7"/>
        <end position="34"/>
    </location>
</feature>
<sequence length="156" mass="17592">MKNRREMFISKEKFEELKRELSRLETEGRREIAERLREAKELGDLSENSEYQEARNEQAWLEQKIGRLTEVVRQAEIIKKPAEGSAVINVGAEVTVRKDGTETTYTIVGSDEANPSAGRISNESPLGKLLIGRSAGNEVVLKTPKGEMRYTIVTVK</sequence>
<dbReference type="PROSITE" id="PS00829">
    <property type="entry name" value="GREAB_1"/>
    <property type="match status" value="1"/>
</dbReference>
<keyword evidence="3 8" id="KW-0805">Transcription regulation</keyword>
<evidence type="ECO:0000313" key="13">
    <source>
        <dbReference type="Proteomes" id="UP000176273"/>
    </source>
</evidence>
<keyword evidence="8" id="KW-0175">Coiled coil</keyword>
<dbReference type="InterPro" id="IPR036953">
    <property type="entry name" value="GreA/GreB_C_sf"/>
</dbReference>
<proteinExistence type="inferred from homology"/>
<dbReference type="SUPFAM" id="SSF54534">
    <property type="entry name" value="FKBP-like"/>
    <property type="match status" value="1"/>
</dbReference>
<keyword evidence="5 8" id="KW-0804">Transcription</keyword>
<organism evidence="12 13">
    <name type="scientific">Candidatus Jorgensenbacteria bacterium GWA1_54_12</name>
    <dbReference type="NCBI Taxonomy" id="1798468"/>
    <lineage>
        <taxon>Bacteria</taxon>
        <taxon>Candidatus Joergenseniibacteriota</taxon>
    </lineage>
</organism>
<dbReference type="InterPro" id="IPR001437">
    <property type="entry name" value="Tscrpt_elong_fac_GreA/B_C"/>
</dbReference>
<dbReference type="PIRSF" id="PIRSF006092">
    <property type="entry name" value="GreA_GreB"/>
    <property type="match status" value="1"/>
</dbReference>
<dbReference type="InterPro" id="IPR006359">
    <property type="entry name" value="Tscrpt_elong_fac_GreA"/>
</dbReference>
<dbReference type="STRING" id="1798468.A2110_01190"/>
<dbReference type="NCBIfam" id="TIGR01462">
    <property type="entry name" value="greA"/>
    <property type="match status" value="1"/>
</dbReference>
<keyword evidence="12" id="KW-0648">Protein biosynthesis</keyword>
<evidence type="ECO:0000256" key="8">
    <source>
        <dbReference type="HAMAP-Rule" id="MF_00105"/>
    </source>
</evidence>
<dbReference type="FunFam" id="1.10.287.180:FF:000001">
    <property type="entry name" value="Transcription elongation factor GreA"/>
    <property type="match status" value="1"/>
</dbReference>
<protein>
    <recommendedName>
        <fullName evidence="2 8">Transcription elongation factor GreA</fullName>
    </recommendedName>
    <alternativeName>
        <fullName evidence="7 8">Transcript cleavage factor GreA</fullName>
    </alternativeName>
</protein>
<dbReference type="InterPro" id="IPR036805">
    <property type="entry name" value="Tscrpt_elong_fac_GreA/B_N_sf"/>
</dbReference>
<dbReference type="GO" id="GO:0003746">
    <property type="term" value="F:translation elongation factor activity"/>
    <property type="evidence" value="ECO:0007669"/>
    <property type="project" value="UniProtKB-KW"/>
</dbReference>
<dbReference type="InterPro" id="IPR028624">
    <property type="entry name" value="Tscrpt_elong_fac_GreA/B"/>
</dbReference>
<evidence type="ECO:0000256" key="7">
    <source>
        <dbReference type="ARBA" id="ARBA00030776"/>
    </source>
</evidence>
<dbReference type="FunFam" id="3.10.50.30:FF:000001">
    <property type="entry name" value="Transcription elongation factor GreA"/>
    <property type="match status" value="1"/>
</dbReference>
<feature type="domain" description="Transcription elongation factor GreA/GreB N-terminal" evidence="11">
    <location>
        <begin position="8"/>
        <end position="77"/>
    </location>
</feature>
<comment type="function">
    <text evidence="6 8 9">Necessary for efficient RNA polymerase transcription elongation past template-encoded arresting sites. The arresting sites in DNA have the property of trapping a certain fraction of elongating RNA polymerases that pass through, resulting in locked ternary complexes. Cleavage of the nascent transcript by cleavage factors such as GreA or GreB allows the resumption of elongation from the new 3'terminus. GreA releases sequences of 2 to 3 nucleotides.</text>
</comment>
<feature type="domain" description="Transcription elongation factor GreA/GreB C-terminal" evidence="10">
    <location>
        <begin position="86"/>
        <end position="156"/>
    </location>
</feature>
<dbReference type="Gene3D" id="3.10.50.30">
    <property type="entry name" value="Transcription elongation factor, GreA/GreB, C-terminal domain"/>
    <property type="match status" value="1"/>
</dbReference>
<comment type="caution">
    <text evidence="12">The sequence shown here is derived from an EMBL/GenBank/DDBJ whole genome shotgun (WGS) entry which is preliminary data.</text>
</comment>
<reference evidence="12 13" key="1">
    <citation type="journal article" date="2016" name="Nat. Commun.">
        <title>Thousands of microbial genomes shed light on interconnected biogeochemical processes in an aquifer system.</title>
        <authorList>
            <person name="Anantharaman K."/>
            <person name="Brown C.T."/>
            <person name="Hug L.A."/>
            <person name="Sharon I."/>
            <person name="Castelle C.J."/>
            <person name="Probst A.J."/>
            <person name="Thomas B.C."/>
            <person name="Singh A."/>
            <person name="Wilkins M.J."/>
            <person name="Karaoz U."/>
            <person name="Brodie E.L."/>
            <person name="Williams K.H."/>
            <person name="Hubbard S.S."/>
            <person name="Banfield J.F."/>
        </authorList>
    </citation>
    <scope>NUCLEOTIDE SEQUENCE [LARGE SCALE GENOMIC DNA]</scope>
</reference>
<dbReference type="Pfam" id="PF01272">
    <property type="entry name" value="GreA_GreB"/>
    <property type="match status" value="1"/>
</dbReference>
<evidence type="ECO:0000313" key="12">
    <source>
        <dbReference type="EMBL" id="OGG36817.1"/>
    </source>
</evidence>
<dbReference type="Gene3D" id="1.10.287.180">
    <property type="entry name" value="Transcription elongation factor, GreA/GreB, N-terminal domain"/>
    <property type="match status" value="1"/>
</dbReference>
<dbReference type="Pfam" id="PF03449">
    <property type="entry name" value="GreA_GreB_N"/>
    <property type="match status" value="1"/>
</dbReference>
<dbReference type="PANTHER" id="PTHR30437">
    <property type="entry name" value="TRANSCRIPTION ELONGATION FACTOR GREA"/>
    <property type="match status" value="1"/>
</dbReference>
<accession>A0A1F6BJV4</accession>
<dbReference type="GO" id="GO:0070063">
    <property type="term" value="F:RNA polymerase binding"/>
    <property type="evidence" value="ECO:0007669"/>
    <property type="project" value="InterPro"/>
</dbReference>
<dbReference type="PANTHER" id="PTHR30437:SF4">
    <property type="entry name" value="TRANSCRIPTION ELONGATION FACTOR GREA"/>
    <property type="match status" value="1"/>
</dbReference>